<dbReference type="AlphaFoldDB" id="A0A8J5JE01"/>
<name>A0A8J5JE01_9STRA</name>
<proteinExistence type="predicted"/>
<accession>A0A8J5JE01</accession>
<dbReference type="Proteomes" id="UP000709295">
    <property type="component" value="Unassembled WGS sequence"/>
</dbReference>
<evidence type="ECO:0000313" key="1">
    <source>
        <dbReference type="EMBL" id="KAG6971346.1"/>
    </source>
</evidence>
<comment type="caution">
    <text evidence="1">The sequence shown here is derived from an EMBL/GenBank/DDBJ whole genome shotgun (WGS) entry which is preliminary data.</text>
</comment>
<protein>
    <submittedName>
        <fullName evidence="1">Uncharacterized protein</fullName>
    </submittedName>
</protein>
<dbReference type="EMBL" id="JAENGY010000159">
    <property type="protein sequence ID" value="KAG6971346.1"/>
    <property type="molecule type" value="Genomic_DNA"/>
</dbReference>
<evidence type="ECO:0000313" key="2">
    <source>
        <dbReference type="Proteomes" id="UP000709295"/>
    </source>
</evidence>
<organism evidence="1 2">
    <name type="scientific">Phytophthora aleatoria</name>
    <dbReference type="NCBI Taxonomy" id="2496075"/>
    <lineage>
        <taxon>Eukaryota</taxon>
        <taxon>Sar</taxon>
        <taxon>Stramenopiles</taxon>
        <taxon>Oomycota</taxon>
        <taxon>Peronosporomycetes</taxon>
        <taxon>Peronosporales</taxon>
        <taxon>Peronosporaceae</taxon>
        <taxon>Phytophthora</taxon>
    </lineage>
</organism>
<gene>
    <name evidence="1" type="ORF">JG688_00004453</name>
</gene>
<sequence length="69" mass="7181">MSTAVLASLGGTSVRRDVLDFVGPESTLYRPNFWTRNLVGCSGDVDEGGFRTDLAVGATSVAHGPVLSP</sequence>
<reference evidence="1" key="1">
    <citation type="submission" date="2021-01" db="EMBL/GenBank/DDBJ databases">
        <title>Phytophthora aleatoria, a newly-described species from Pinus radiata is distinct from Phytophthora cactorum isolates based on comparative genomics.</title>
        <authorList>
            <person name="Mcdougal R."/>
            <person name="Panda P."/>
            <person name="Williams N."/>
            <person name="Studholme D.J."/>
        </authorList>
    </citation>
    <scope>NUCLEOTIDE SEQUENCE</scope>
    <source>
        <strain evidence="1">NZFS 4037</strain>
    </source>
</reference>
<keyword evidence="2" id="KW-1185">Reference proteome</keyword>